<name>A0ACB8BIF6_9AGAM</name>
<keyword evidence="2" id="KW-1185">Reference proteome</keyword>
<dbReference type="Proteomes" id="UP000790709">
    <property type="component" value="Unassembled WGS sequence"/>
</dbReference>
<protein>
    <submittedName>
        <fullName evidence="1">Uncharacterized protein</fullName>
    </submittedName>
</protein>
<comment type="caution">
    <text evidence="1">The sequence shown here is derived from an EMBL/GenBank/DDBJ whole genome shotgun (WGS) entry which is preliminary data.</text>
</comment>
<dbReference type="EMBL" id="MU266398">
    <property type="protein sequence ID" value="KAH7925635.1"/>
    <property type="molecule type" value="Genomic_DNA"/>
</dbReference>
<organism evidence="1 2">
    <name type="scientific">Leucogyrophana mollusca</name>
    <dbReference type="NCBI Taxonomy" id="85980"/>
    <lineage>
        <taxon>Eukaryota</taxon>
        <taxon>Fungi</taxon>
        <taxon>Dikarya</taxon>
        <taxon>Basidiomycota</taxon>
        <taxon>Agaricomycotina</taxon>
        <taxon>Agaricomycetes</taxon>
        <taxon>Agaricomycetidae</taxon>
        <taxon>Boletales</taxon>
        <taxon>Boletales incertae sedis</taxon>
        <taxon>Leucogyrophana</taxon>
    </lineage>
</organism>
<evidence type="ECO:0000313" key="1">
    <source>
        <dbReference type="EMBL" id="KAH7925635.1"/>
    </source>
</evidence>
<proteinExistence type="predicted"/>
<sequence length="517" mass="56937">MHPPGYDVASTQSPGTELPTYDLLAPLPSSSDSGPSGIVSSPRHTSVPPPYIDDKPRPSSLVPPAVRAEPQRPDACIEANPSTQEHVNTVPDQQRSSWRSLSTILVESHQHGVGRRQSTHLSPLCRTEHTYSILNTRQSAWVTLRVNSMARSASQVPVFVEGVNVCGAVDFDLPSNNAVRSATLSLTGRILSGSTDSDVQTFLDHRQVMEWSMDEPARRASRRFFGGGSSGMPAGKFTCPFVFKLPEEVYLSSKPHGPSHPYKLPPSFADRFVRDMVRYELSVLIKQAKFISHTEVGTVIYFTPLIRPKPASLLRQISYQEHSPLLGPDLDPDGWHTLPAVNAAGRIFNVRDVEVNCTLSLAKPLCYSRGSILPFHIVLHSEDEQALDLLASPQALDVRLHRAVGLPSQTSLREGSEEAFKFRHTNMFVQSAVLWMSTHGSDHSTRHLEGEIPLPNDLKPSACVRDFVIAYSVVLLPFSATAFAPHNRDRFLEVPVKIANVFPRGPRPTSSAPQAPR</sequence>
<accession>A0ACB8BIF6</accession>
<gene>
    <name evidence="1" type="ORF">BV22DRAFT_421338</name>
</gene>
<evidence type="ECO:0000313" key="2">
    <source>
        <dbReference type="Proteomes" id="UP000790709"/>
    </source>
</evidence>
<reference evidence="1" key="1">
    <citation type="journal article" date="2021" name="New Phytol.">
        <title>Evolutionary innovations through gain and loss of genes in the ectomycorrhizal Boletales.</title>
        <authorList>
            <person name="Wu G."/>
            <person name="Miyauchi S."/>
            <person name="Morin E."/>
            <person name="Kuo A."/>
            <person name="Drula E."/>
            <person name="Varga T."/>
            <person name="Kohler A."/>
            <person name="Feng B."/>
            <person name="Cao Y."/>
            <person name="Lipzen A."/>
            <person name="Daum C."/>
            <person name="Hundley H."/>
            <person name="Pangilinan J."/>
            <person name="Johnson J."/>
            <person name="Barry K."/>
            <person name="LaButti K."/>
            <person name="Ng V."/>
            <person name="Ahrendt S."/>
            <person name="Min B."/>
            <person name="Choi I.G."/>
            <person name="Park H."/>
            <person name="Plett J.M."/>
            <person name="Magnuson J."/>
            <person name="Spatafora J.W."/>
            <person name="Nagy L.G."/>
            <person name="Henrissat B."/>
            <person name="Grigoriev I.V."/>
            <person name="Yang Z.L."/>
            <person name="Xu J."/>
            <person name="Martin F.M."/>
        </authorList>
    </citation>
    <scope>NUCLEOTIDE SEQUENCE</scope>
    <source>
        <strain evidence="1">KUC20120723A-06</strain>
    </source>
</reference>